<comment type="caution">
    <text evidence="9">The sequence shown here is derived from an EMBL/GenBank/DDBJ whole genome shotgun (WGS) entry which is preliminary data.</text>
</comment>
<reference evidence="9 10" key="1">
    <citation type="journal article" date="2013" name="Nature">
        <title>Anaerobic oxidation of methane coupled to nitrate reduction in a novel archaeal lineage.</title>
        <authorList>
            <person name="Haroon M.F."/>
            <person name="Hu S."/>
            <person name="Shi Y."/>
            <person name="Imelfort M."/>
            <person name="Keller J."/>
            <person name="Hugenholtz P."/>
            <person name="Yuan Z."/>
            <person name="Tyson G.W."/>
        </authorList>
    </citation>
    <scope>NUCLEOTIDE SEQUENCE [LARGE SCALE GENOMIC DNA]</scope>
    <source>
        <strain evidence="9 10">ANME-2d</strain>
    </source>
</reference>
<name>A0A062V7I4_9EURY</name>
<dbReference type="AlphaFoldDB" id="A0A062V7I4"/>
<dbReference type="PROSITE" id="PS51201">
    <property type="entry name" value="RCK_N"/>
    <property type="match status" value="2"/>
</dbReference>
<dbReference type="PRINTS" id="PR00335">
    <property type="entry name" value="KUPTAKETRKA"/>
</dbReference>
<evidence type="ECO:0000259" key="8">
    <source>
        <dbReference type="PROSITE" id="PS51202"/>
    </source>
</evidence>
<evidence type="ECO:0000256" key="3">
    <source>
        <dbReference type="ARBA" id="ARBA00022538"/>
    </source>
</evidence>
<proteinExistence type="predicted"/>
<dbReference type="EMBL" id="JMIY01000002">
    <property type="protein sequence ID" value="KCZ72503.1"/>
    <property type="molecule type" value="Genomic_DNA"/>
</dbReference>
<feature type="domain" description="RCK N-terminal" evidence="7">
    <location>
        <begin position="1"/>
        <end position="114"/>
    </location>
</feature>
<dbReference type="NCBIfam" id="NF007032">
    <property type="entry name" value="PRK09496.1-4"/>
    <property type="match status" value="1"/>
</dbReference>
<dbReference type="NCBIfam" id="NF007041">
    <property type="entry name" value="PRK09496.3-4"/>
    <property type="match status" value="1"/>
</dbReference>
<feature type="domain" description="RCK N-terminal" evidence="7">
    <location>
        <begin position="225"/>
        <end position="342"/>
    </location>
</feature>
<dbReference type="InterPro" id="IPR006037">
    <property type="entry name" value="RCK_C"/>
</dbReference>
<keyword evidence="2" id="KW-0813">Transport</keyword>
<comment type="function">
    <text evidence="1">Part of a potassium transport system.</text>
</comment>
<dbReference type="InterPro" id="IPR006036">
    <property type="entry name" value="K_uptake_TrkA"/>
</dbReference>
<dbReference type="GO" id="GO:0015079">
    <property type="term" value="F:potassium ion transmembrane transporter activity"/>
    <property type="evidence" value="ECO:0007669"/>
    <property type="project" value="InterPro"/>
</dbReference>
<dbReference type="Proteomes" id="UP000027153">
    <property type="component" value="Unassembled WGS sequence"/>
</dbReference>
<dbReference type="InterPro" id="IPR036291">
    <property type="entry name" value="NAD(P)-bd_dom_sf"/>
</dbReference>
<feature type="domain" description="RCK C-terminal" evidence="8">
    <location>
        <begin position="362"/>
        <end position="442"/>
    </location>
</feature>
<dbReference type="Pfam" id="PF02254">
    <property type="entry name" value="TrkA_N"/>
    <property type="match status" value="2"/>
</dbReference>
<keyword evidence="5" id="KW-0520">NAD</keyword>
<dbReference type="InterPro" id="IPR036721">
    <property type="entry name" value="RCK_C_sf"/>
</dbReference>
<dbReference type="Gene3D" id="3.30.70.1450">
    <property type="entry name" value="Regulator of K+ conductance, C-terminal domain"/>
    <property type="match status" value="2"/>
</dbReference>
<protein>
    <submittedName>
        <fullName evidence="9">K+ transport system, NAD-binding component</fullName>
    </submittedName>
</protein>
<dbReference type="SUPFAM" id="SSF51735">
    <property type="entry name" value="NAD(P)-binding Rossmann-fold domains"/>
    <property type="match status" value="2"/>
</dbReference>
<feature type="domain" description="RCK C-terminal" evidence="8">
    <location>
        <begin position="139"/>
        <end position="220"/>
    </location>
</feature>
<evidence type="ECO:0000313" key="9">
    <source>
        <dbReference type="EMBL" id="KCZ72503.1"/>
    </source>
</evidence>
<evidence type="ECO:0000256" key="6">
    <source>
        <dbReference type="ARBA" id="ARBA00023065"/>
    </source>
</evidence>
<evidence type="ECO:0000256" key="1">
    <source>
        <dbReference type="ARBA" id="ARBA00003660"/>
    </source>
</evidence>
<keyword evidence="10" id="KW-1185">Reference proteome</keyword>
<dbReference type="OrthoDB" id="27588at2157"/>
<dbReference type="InterPro" id="IPR050721">
    <property type="entry name" value="Trk_Ktr_HKT_K-transport"/>
</dbReference>
<evidence type="ECO:0000256" key="4">
    <source>
        <dbReference type="ARBA" id="ARBA00022958"/>
    </source>
</evidence>
<dbReference type="InterPro" id="IPR003148">
    <property type="entry name" value="RCK_N"/>
</dbReference>
<dbReference type="NCBIfam" id="NF007031">
    <property type="entry name" value="PRK09496.1-2"/>
    <property type="match status" value="1"/>
</dbReference>
<gene>
    <name evidence="9" type="ORF">ANME2D_00930</name>
</gene>
<dbReference type="Gene3D" id="3.40.50.720">
    <property type="entry name" value="NAD(P)-binding Rossmann-like Domain"/>
    <property type="match status" value="2"/>
</dbReference>
<accession>A0A062V7I4</accession>
<dbReference type="PATRIC" id="fig|1392998.3.peg.1097"/>
<keyword evidence="3" id="KW-0633">Potassium transport</keyword>
<sequence>MRVIIIGAGEVGYHVAKTLCRNNDIFIIEKDEEICNRARELDVQVIKGNGADVKLLKSADIDKAELIVAVTGVDEVNIVACMASKLLNNKVKTVARVSNPDYIDRPVSVRETVGMSAMICPELSLASEIHHILSIPEAINVEHFVGGKIKMMEFKVSDHNPLIGKKLSESNLPECCLMAAIFRGSELMIPHGDDIILNNDRVVLVGKPEAVEDTRRLFDEHRKNSGKIAVVGGGEVGYYLVKLLSERNLKLTLIEMNKRRSEEIAQTLPNVLVLNGDGTDVVFMKEENIGSMDAVVAVTDSDEKNLLCSLLAKRLGAKKVIARADRPDYAELFEIVGVDVAISPIQATVNEVLKFTMGIGIESLVTIEGEKGRIIELTAKQGSKIINKKLKDVHFPRGAIISAIVRGGEVIIPDGSHIILPEDKVVIFTLPSALTAVEELFS</sequence>
<dbReference type="PANTHER" id="PTHR43833:SF5">
    <property type="entry name" value="TRK SYSTEM POTASSIUM UPTAKE PROTEIN TRKA"/>
    <property type="match status" value="1"/>
</dbReference>
<dbReference type="NCBIfam" id="NF007039">
    <property type="entry name" value="PRK09496.3-2"/>
    <property type="match status" value="1"/>
</dbReference>
<organism evidence="9 10">
    <name type="scientific">Candidatus Methanoperedens nitratireducens</name>
    <dbReference type="NCBI Taxonomy" id="1392998"/>
    <lineage>
        <taxon>Archaea</taxon>
        <taxon>Methanobacteriati</taxon>
        <taxon>Methanobacteriota</taxon>
        <taxon>Stenosarchaea group</taxon>
        <taxon>Methanomicrobia</taxon>
        <taxon>Methanosarcinales</taxon>
        <taxon>ANME-2 cluster</taxon>
        <taxon>Candidatus Methanoperedentaceae</taxon>
        <taxon>Candidatus Methanoperedens</taxon>
    </lineage>
</organism>
<dbReference type="PANTHER" id="PTHR43833">
    <property type="entry name" value="POTASSIUM CHANNEL PROTEIN 2-RELATED-RELATED"/>
    <property type="match status" value="1"/>
</dbReference>
<dbReference type="Pfam" id="PF02080">
    <property type="entry name" value="TrkA_C"/>
    <property type="match status" value="2"/>
</dbReference>
<dbReference type="PROSITE" id="PS51202">
    <property type="entry name" value="RCK_C"/>
    <property type="match status" value="2"/>
</dbReference>
<dbReference type="NCBIfam" id="NF007036">
    <property type="entry name" value="PRK09496.2-3"/>
    <property type="match status" value="1"/>
</dbReference>
<evidence type="ECO:0000256" key="2">
    <source>
        <dbReference type="ARBA" id="ARBA00022448"/>
    </source>
</evidence>
<dbReference type="SUPFAM" id="SSF116726">
    <property type="entry name" value="TrkA C-terminal domain-like"/>
    <property type="match status" value="2"/>
</dbReference>
<keyword evidence="4" id="KW-0630">Potassium</keyword>
<dbReference type="GO" id="GO:0005886">
    <property type="term" value="C:plasma membrane"/>
    <property type="evidence" value="ECO:0007669"/>
    <property type="project" value="InterPro"/>
</dbReference>
<evidence type="ECO:0000313" key="10">
    <source>
        <dbReference type="Proteomes" id="UP000027153"/>
    </source>
</evidence>
<dbReference type="NCBIfam" id="NF007034">
    <property type="entry name" value="PRK09496.2-1"/>
    <property type="match status" value="1"/>
</dbReference>
<keyword evidence="6" id="KW-0406">Ion transport</keyword>
<evidence type="ECO:0000259" key="7">
    <source>
        <dbReference type="PROSITE" id="PS51201"/>
    </source>
</evidence>
<dbReference type="RefSeq" id="WP_048089408.1">
    <property type="nucleotide sequence ID" value="NZ_JMIY01000002.1"/>
</dbReference>
<evidence type="ECO:0000256" key="5">
    <source>
        <dbReference type="ARBA" id="ARBA00023027"/>
    </source>
</evidence>